<dbReference type="AlphaFoldDB" id="A0AAT9LG90"/>
<proteinExistence type="predicted"/>
<gene>
    <name evidence="2" type="ORF">IMF26_04105</name>
</gene>
<reference evidence="2" key="2">
    <citation type="journal article" date="2023" name="Biology">
        <title>Prokaryotic Life Associated with Coal-Fire Gas Vents Revealed by Metagenomics.</title>
        <authorList>
            <person name="Kadnikov V.V."/>
            <person name="Mardanov A.V."/>
            <person name="Beletsky A.V."/>
            <person name="Karnachuk O.V."/>
            <person name="Ravin N.V."/>
        </authorList>
    </citation>
    <scope>NUCLEOTIDE SEQUENCE</scope>
    <source>
        <strain evidence="2">Bu02</strain>
    </source>
</reference>
<name>A0AAT9LG90_9FIRM</name>
<feature type="region of interest" description="Disordered" evidence="1">
    <location>
        <begin position="95"/>
        <end position="134"/>
    </location>
</feature>
<evidence type="ECO:0000313" key="2">
    <source>
        <dbReference type="EMBL" id="QUL99247.1"/>
    </source>
</evidence>
<sequence>MRGTRDDGWAVHGVKEVLERSRQGFKRFIRICKAKLRAIWLIISCSGAPTVRQSANGLTIFVQKPREGLSTRQQEPVGGSAPTFVEVGTLKIVEYVPPNSEKREEESAPSRDSPQDTPDTDNELDGVPQQLVEQ</sequence>
<reference evidence="2" key="1">
    <citation type="submission" date="2020-10" db="EMBL/GenBank/DDBJ databases">
        <authorList>
            <person name="Kadnikov V."/>
            <person name="Beletsky A.V."/>
            <person name="Mardanov A.V."/>
            <person name="Karnachuk O.V."/>
            <person name="Ravin N.V."/>
        </authorList>
    </citation>
    <scope>NUCLEOTIDE SEQUENCE</scope>
    <source>
        <strain evidence="2">Bu02</strain>
    </source>
</reference>
<dbReference type="EMBL" id="CP062796">
    <property type="protein sequence ID" value="QUL99247.1"/>
    <property type="molecule type" value="Genomic_DNA"/>
</dbReference>
<evidence type="ECO:0000256" key="1">
    <source>
        <dbReference type="SAM" id="MobiDB-lite"/>
    </source>
</evidence>
<dbReference type="KEGG" id="fcz:IMF26_04105"/>
<accession>A0AAT9LG90</accession>
<feature type="compositionally biased region" description="Basic and acidic residues" evidence="1">
    <location>
        <begin position="100"/>
        <end position="109"/>
    </location>
</feature>
<organism evidence="2">
    <name type="scientific">Candidatus Fermentithermobacillus carboniphilus</name>
    <dbReference type="NCBI Taxonomy" id="3085328"/>
    <lineage>
        <taxon>Bacteria</taxon>
        <taxon>Bacillati</taxon>
        <taxon>Bacillota</taxon>
        <taxon>Candidatus Fermentithermobacillia</taxon>
        <taxon>Candidatus Fermentithermobacillales</taxon>
        <taxon>Candidatus Fermentithermobacillaceae</taxon>
        <taxon>Candidatus Fermentithermobacillus</taxon>
    </lineage>
</organism>
<protein>
    <submittedName>
        <fullName evidence="2">Uncharacterized protein</fullName>
    </submittedName>
</protein>